<protein>
    <recommendedName>
        <fullName evidence="3">amidase</fullName>
        <ecNumber evidence="3">3.5.1.4</ecNumber>
    </recommendedName>
</protein>
<dbReference type="Pfam" id="PF01425">
    <property type="entry name" value="Amidase"/>
    <property type="match status" value="1"/>
</dbReference>
<dbReference type="Proteomes" id="UP000184073">
    <property type="component" value="Unassembled WGS sequence"/>
</dbReference>
<keyword evidence="8" id="KW-1185">Reference proteome</keyword>
<evidence type="ECO:0000256" key="2">
    <source>
        <dbReference type="ARBA" id="ARBA00009199"/>
    </source>
</evidence>
<organism evidence="7 8">
    <name type="scientific">Aspergillus versicolor CBS 583.65</name>
    <dbReference type="NCBI Taxonomy" id="1036611"/>
    <lineage>
        <taxon>Eukaryota</taxon>
        <taxon>Fungi</taxon>
        <taxon>Dikarya</taxon>
        <taxon>Ascomycota</taxon>
        <taxon>Pezizomycotina</taxon>
        <taxon>Eurotiomycetes</taxon>
        <taxon>Eurotiomycetidae</taxon>
        <taxon>Eurotiales</taxon>
        <taxon>Aspergillaceae</taxon>
        <taxon>Aspergillus</taxon>
        <taxon>Aspergillus subgen. Nidulantes</taxon>
    </lineage>
</organism>
<dbReference type="OrthoDB" id="6428749at2759"/>
<feature type="active site" description="Acyl-ester intermediate" evidence="5">
    <location>
        <position position="238"/>
    </location>
</feature>
<name>A0A1L9PSJ4_ASPVE</name>
<dbReference type="RefSeq" id="XP_040670223.1">
    <property type="nucleotide sequence ID" value="XM_040815694.1"/>
</dbReference>
<dbReference type="STRING" id="1036611.A0A1L9PSJ4"/>
<dbReference type="InterPro" id="IPR020556">
    <property type="entry name" value="Amidase_CS"/>
</dbReference>
<proteinExistence type="inferred from homology"/>
<dbReference type="EC" id="3.5.1.4" evidence="3"/>
<dbReference type="GeneID" id="63731205"/>
<dbReference type="SUPFAM" id="SSF75304">
    <property type="entry name" value="Amidase signature (AS) enzymes"/>
    <property type="match status" value="1"/>
</dbReference>
<comment type="similarity">
    <text evidence="2">Belongs to the amidase family.</text>
</comment>
<evidence type="ECO:0000256" key="3">
    <source>
        <dbReference type="ARBA" id="ARBA00012922"/>
    </source>
</evidence>
<dbReference type="PANTHER" id="PTHR46072">
    <property type="entry name" value="AMIDASE-RELATED-RELATED"/>
    <property type="match status" value="1"/>
</dbReference>
<evidence type="ECO:0000313" key="8">
    <source>
        <dbReference type="Proteomes" id="UP000184073"/>
    </source>
</evidence>
<evidence type="ECO:0000256" key="4">
    <source>
        <dbReference type="ARBA" id="ARBA00022801"/>
    </source>
</evidence>
<dbReference type="InterPro" id="IPR023631">
    <property type="entry name" value="Amidase_dom"/>
</dbReference>
<feature type="active site" description="Charge relay system" evidence="5">
    <location>
        <position position="214"/>
    </location>
</feature>
<dbReference type="AlphaFoldDB" id="A0A1L9PSJ4"/>
<comment type="catalytic activity">
    <reaction evidence="1">
        <text>a monocarboxylic acid amide + H2O = a monocarboxylate + NH4(+)</text>
        <dbReference type="Rhea" id="RHEA:12020"/>
        <dbReference type="ChEBI" id="CHEBI:15377"/>
        <dbReference type="ChEBI" id="CHEBI:28938"/>
        <dbReference type="ChEBI" id="CHEBI:35757"/>
        <dbReference type="ChEBI" id="CHEBI:83628"/>
        <dbReference type="EC" id="3.5.1.4"/>
    </reaction>
</comment>
<evidence type="ECO:0000313" key="7">
    <source>
        <dbReference type="EMBL" id="OJJ04461.1"/>
    </source>
</evidence>
<keyword evidence="4" id="KW-0378">Hydrolase</keyword>
<evidence type="ECO:0000259" key="6">
    <source>
        <dbReference type="Pfam" id="PF01425"/>
    </source>
</evidence>
<dbReference type="Gene3D" id="3.90.1300.10">
    <property type="entry name" value="Amidase signature (AS) domain"/>
    <property type="match status" value="1"/>
</dbReference>
<gene>
    <name evidence="7" type="ORF">ASPVEDRAFT_63843</name>
</gene>
<dbReference type="VEuPathDB" id="FungiDB:ASPVEDRAFT_63843"/>
<dbReference type="PANTHER" id="PTHR46072:SF4">
    <property type="entry name" value="AMIDASE C550.07-RELATED"/>
    <property type="match status" value="1"/>
</dbReference>
<dbReference type="EMBL" id="KV878131">
    <property type="protein sequence ID" value="OJJ04461.1"/>
    <property type="molecule type" value="Genomic_DNA"/>
</dbReference>
<evidence type="ECO:0000256" key="5">
    <source>
        <dbReference type="PIRSR" id="PIRSR001221-1"/>
    </source>
</evidence>
<feature type="domain" description="Amidase" evidence="6">
    <location>
        <begin position="84"/>
        <end position="548"/>
    </location>
</feature>
<reference evidence="8" key="1">
    <citation type="journal article" date="2017" name="Genome Biol.">
        <title>Comparative genomics reveals high biological diversity and specific adaptations in the industrially and medically important fungal genus Aspergillus.</title>
        <authorList>
            <person name="de Vries R.P."/>
            <person name="Riley R."/>
            <person name="Wiebenga A."/>
            <person name="Aguilar-Osorio G."/>
            <person name="Amillis S."/>
            <person name="Uchima C.A."/>
            <person name="Anderluh G."/>
            <person name="Asadollahi M."/>
            <person name="Askin M."/>
            <person name="Barry K."/>
            <person name="Battaglia E."/>
            <person name="Bayram O."/>
            <person name="Benocci T."/>
            <person name="Braus-Stromeyer S.A."/>
            <person name="Caldana C."/>
            <person name="Canovas D."/>
            <person name="Cerqueira G.C."/>
            <person name="Chen F."/>
            <person name="Chen W."/>
            <person name="Choi C."/>
            <person name="Clum A."/>
            <person name="Dos Santos R.A."/>
            <person name="Damasio A.R."/>
            <person name="Diallinas G."/>
            <person name="Emri T."/>
            <person name="Fekete E."/>
            <person name="Flipphi M."/>
            <person name="Freyberg S."/>
            <person name="Gallo A."/>
            <person name="Gournas C."/>
            <person name="Habgood R."/>
            <person name="Hainaut M."/>
            <person name="Harispe M.L."/>
            <person name="Henrissat B."/>
            <person name="Hilden K.S."/>
            <person name="Hope R."/>
            <person name="Hossain A."/>
            <person name="Karabika E."/>
            <person name="Karaffa L."/>
            <person name="Karanyi Z."/>
            <person name="Krasevec N."/>
            <person name="Kuo A."/>
            <person name="Kusch H."/>
            <person name="LaButti K."/>
            <person name="Lagendijk E.L."/>
            <person name="Lapidus A."/>
            <person name="Levasseur A."/>
            <person name="Lindquist E."/>
            <person name="Lipzen A."/>
            <person name="Logrieco A.F."/>
            <person name="MacCabe A."/>
            <person name="Maekelae M.R."/>
            <person name="Malavazi I."/>
            <person name="Melin P."/>
            <person name="Meyer V."/>
            <person name="Mielnichuk N."/>
            <person name="Miskei M."/>
            <person name="Molnar A.P."/>
            <person name="Mule G."/>
            <person name="Ngan C.Y."/>
            <person name="Orejas M."/>
            <person name="Orosz E."/>
            <person name="Ouedraogo J.P."/>
            <person name="Overkamp K.M."/>
            <person name="Park H.-S."/>
            <person name="Perrone G."/>
            <person name="Piumi F."/>
            <person name="Punt P.J."/>
            <person name="Ram A.F."/>
            <person name="Ramon A."/>
            <person name="Rauscher S."/>
            <person name="Record E."/>
            <person name="Riano-Pachon D.M."/>
            <person name="Robert V."/>
            <person name="Roehrig J."/>
            <person name="Ruller R."/>
            <person name="Salamov A."/>
            <person name="Salih N.S."/>
            <person name="Samson R.A."/>
            <person name="Sandor E."/>
            <person name="Sanguinetti M."/>
            <person name="Schuetze T."/>
            <person name="Sepcic K."/>
            <person name="Shelest E."/>
            <person name="Sherlock G."/>
            <person name="Sophianopoulou V."/>
            <person name="Squina F.M."/>
            <person name="Sun H."/>
            <person name="Susca A."/>
            <person name="Todd R.B."/>
            <person name="Tsang A."/>
            <person name="Unkles S.E."/>
            <person name="van de Wiele N."/>
            <person name="van Rossen-Uffink D."/>
            <person name="Oliveira J.V."/>
            <person name="Vesth T.C."/>
            <person name="Visser J."/>
            <person name="Yu J.-H."/>
            <person name="Zhou M."/>
            <person name="Andersen M.R."/>
            <person name="Archer D.B."/>
            <person name="Baker S.E."/>
            <person name="Benoit I."/>
            <person name="Brakhage A.A."/>
            <person name="Braus G.H."/>
            <person name="Fischer R."/>
            <person name="Frisvad J.C."/>
            <person name="Goldman G.H."/>
            <person name="Houbraken J."/>
            <person name="Oakley B."/>
            <person name="Pocsi I."/>
            <person name="Scazzocchio C."/>
            <person name="Seiboth B."/>
            <person name="vanKuyk P.A."/>
            <person name="Wortman J."/>
            <person name="Dyer P.S."/>
            <person name="Grigoriev I.V."/>
        </authorList>
    </citation>
    <scope>NUCLEOTIDE SEQUENCE [LARGE SCALE GENOMIC DNA]</scope>
    <source>
        <strain evidence="8">CBS 583.65</strain>
    </source>
</reference>
<dbReference type="PIRSF" id="PIRSF001221">
    <property type="entry name" value="Amidase_fungi"/>
    <property type="match status" value="1"/>
</dbReference>
<feature type="active site" description="Charge relay system" evidence="5">
    <location>
        <position position="139"/>
    </location>
</feature>
<sequence length="557" mass="61033">MRSLTSVPTLSPEWATLVDGVRRKRDESIAAVMSPESIPLHEVPSNVSQVPREVLPVQVCTVTETPLPELLQQLASREVTAVAVTEAFLRRAALAQGLVNCVTELLPTAALKRAAFLDDYIAQHGKPLGPLHGLPISVKEHMAMADWEVNFSFVAQIGTKATTDGEVLRILWEAGCVFHARTTQPQSLLHVETSSNIYGVTVNPFNTNLTCGGSSGGEGALIALRGSCLGVGSDTGGSIRVPAGLCGIYGMKASSGRVPMSGLLPLTMGREQIPSVVGPMSATLEGLELWMKVVCSRKTWLKEPTLLPMAWRDEVDWLGKTGGSSKFKIGVMWNDGVVQPQPPVTRALRQVVDRLRVHEEVEIVDWKPHDHSRGGEIFARLLFADGGKFMKQRLDQAGEPLRPLSQWAFNENPHCRETTLDELWEWTGKRDTYRHKYANAWNVTATGVDAHGDPVGCVDVILTPVAPGVAPPLDHSHNWLYTSIWNLLDYPAVSFPVTHADAGLDPRNDLYTPQNKLDAENHHLYDPQMHHGAPIALQLVGRRWEDEKDLLAASHIG</sequence>
<accession>A0A1L9PSJ4</accession>
<dbReference type="PROSITE" id="PS00571">
    <property type="entry name" value="AMIDASES"/>
    <property type="match status" value="1"/>
</dbReference>
<dbReference type="InterPro" id="IPR036928">
    <property type="entry name" value="AS_sf"/>
</dbReference>
<dbReference type="GO" id="GO:0004040">
    <property type="term" value="F:amidase activity"/>
    <property type="evidence" value="ECO:0007669"/>
    <property type="project" value="UniProtKB-EC"/>
</dbReference>
<evidence type="ECO:0000256" key="1">
    <source>
        <dbReference type="ARBA" id="ARBA00001311"/>
    </source>
</evidence>